<gene>
    <name evidence="2" type="ORF">P5G51_001475</name>
</gene>
<proteinExistence type="predicted"/>
<keyword evidence="3" id="KW-1185">Reference proteome</keyword>
<dbReference type="InterPro" id="IPR002109">
    <property type="entry name" value="Glutaredoxin"/>
</dbReference>
<dbReference type="SUPFAM" id="SSF52833">
    <property type="entry name" value="Thioredoxin-like"/>
    <property type="match status" value="1"/>
</dbReference>
<sequence length="77" mass="8700">MPFVTVYTTSSCAYCAMLKNFLTDQNISFDEVNVENNLEMMNHIVRTTGQMDVPQSEVNGNWVVGYDPEGIMQAMNN</sequence>
<comment type="caution">
    <text evidence="2">The sequence shown here is derived from an EMBL/GenBank/DDBJ whole genome shotgun (WGS) entry which is preliminary data.</text>
</comment>
<dbReference type="Gene3D" id="3.40.30.10">
    <property type="entry name" value="Glutaredoxin"/>
    <property type="match status" value="1"/>
</dbReference>
<evidence type="ECO:0000313" key="3">
    <source>
        <dbReference type="Proteomes" id="UP001228376"/>
    </source>
</evidence>
<dbReference type="CDD" id="cd02976">
    <property type="entry name" value="NrdH"/>
    <property type="match status" value="1"/>
</dbReference>
<protein>
    <submittedName>
        <fullName evidence="2">Glutaredoxin domain-containing protein</fullName>
    </submittedName>
</protein>
<dbReference type="PANTHER" id="PTHR34386">
    <property type="entry name" value="GLUTAREDOXIN"/>
    <property type="match status" value="1"/>
</dbReference>
<evidence type="ECO:0000259" key="1">
    <source>
        <dbReference type="Pfam" id="PF00462"/>
    </source>
</evidence>
<dbReference type="PANTHER" id="PTHR34386:SF1">
    <property type="entry name" value="GLUTAREDOXIN-LIKE PROTEIN NRDH"/>
    <property type="match status" value="1"/>
</dbReference>
<accession>A0ABU5CD46</accession>
<feature type="domain" description="Glutaredoxin" evidence="1">
    <location>
        <begin position="4"/>
        <end position="62"/>
    </location>
</feature>
<dbReference type="InterPro" id="IPR051548">
    <property type="entry name" value="Grx-like_ET"/>
</dbReference>
<dbReference type="PROSITE" id="PS51354">
    <property type="entry name" value="GLUTAREDOXIN_2"/>
    <property type="match status" value="1"/>
</dbReference>
<name>A0ABU5CD46_9BACI</name>
<evidence type="ECO:0000313" key="2">
    <source>
        <dbReference type="EMBL" id="MDY0404257.1"/>
    </source>
</evidence>
<dbReference type="EMBL" id="JAROCA020000001">
    <property type="protein sequence ID" value="MDY0404257.1"/>
    <property type="molecule type" value="Genomic_DNA"/>
</dbReference>
<dbReference type="InterPro" id="IPR036249">
    <property type="entry name" value="Thioredoxin-like_sf"/>
</dbReference>
<dbReference type="Proteomes" id="UP001228376">
    <property type="component" value="Unassembled WGS sequence"/>
</dbReference>
<reference evidence="2 3" key="1">
    <citation type="submission" date="2023-10" db="EMBL/GenBank/DDBJ databases">
        <title>179-bfca-hs.</title>
        <authorList>
            <person name="Miliotis G."/>
            <person name="Sengupta P."/>
            <person name="Hameed A."/>
            <person name="Chuvochina M."/>
            <person name="Mcdonagh F."/>
            <person name="Simpson A.C."/>
            <person name="Singh N.K."/>
            <person name="Rekha P.D."/>
            <person name="Raman K."/>
            <person name="Hugenholtz P."/>
            <person name="Venkateswaran K."/>
        </authorList>
    </citation>
    <scope>NUCLEOTIDE SEQUENCE [LARGE SCALE GENOMIC DNA]</scope>
    <source>
        <strain evidence="2 3">179-BFC-A-HS</strain>
    </source>
</reference>
<organism evidence="2 3">
    <name type="scientific">Tigheibacillus jepli</name>
    <dbReference type="NCBI Taxonomy" id="3035914"/>
    <lineage>
        <taxon>Bacteria</taxon>
        <taxon>Bacillati</taxon>
        <taxon>Bacillota</taxon>
        <taxon>Bacilli</taxon>
        <taxon>Bacillales</taxon>
        <taxon>Bacillaceae</taxon>
        <taxon>Tigheibacillus</taxon>
    </lineage>
</organism>
<dbReference type="Pfam" id="PF00462">
    <property type="entry name" value="Glutaredoxin"/>
    <property type="match status" value="1"/>
</dbReference>